<dbReference type="AlphaFoldDB" id="A0AAW9A881"/>
<dbReference type="Proteomes" id="UP001271648">
    <property type="component" value="Unassembled WGS sequence"/>
</dbReference>
<reference evidence="2 3" key="1">
    <citation type="submission" date="2023-06" db="EMBL/GenBank/DDBJ databases">
        <title>Sporosarcina sp. nov., isolated from Korean traditional fermented seafood 'Jeotgal'.</title>
        <authorList>
            <person name="Yang A.I."/>
            <person name="Shin N.-R."/>
        </authorList>
    </citation>
    <scope>NUCLEOTIDE SEQUENCE [LARGE SCALE GENOMIC DNA]</scope>
    <source>
        <strain evidence="2 3">KCTC43456</strain>
    </source>
</reference>
<evidence type="ECO:0000313" key="3">
    <source>
        <dbReference type="Proteomes" id="UP001271648"/>
    </source>
</evidence>
<keyword evidence="1" id="KW-0812">Transmembrane</keyword>
<feature type="transmembrane region" description="Helical" evidence="1">
    <location>
        <begin position="34"/>
        <end position="59"/>
    </location>
</feature>
<dbReference type="EMBL" id="JAUBDJ010000001">
    <property type="protein sequence ID" value="MDW0115361.1"/>
    <property type="molecule type" value="Genomic_DNA"/>
</dbReference>
<sequence length="67" mass="7781">MSDEILEQRKAELAEKLGLGKTEPLKSTFFKGDFGYSINLTELLSILILFILVVFLFVYRKKKKKQL</sequence>
<evidence type="ECO:0008006" key="4">
    <source>
        <dbReference type="Google" id="ProtNLM"/>
    </source>
</evidence>
<comment type="caution">
    <text evidence="2">The sequence shown here is derived from an EMBL/GenBank/DDBJ whole genome shotgun (WGS) entry which is preliminary data.</text>
</comment>
<keyword evidence="1" id="KW-1133">Transmembrane helix</keyword>
<organism evidence="2 3">
    <name type="scientific">Sporosarcina thermotolerans</name>
    <dbReference type="NCBI Taxonomy" id="633404"/>
    <lineage>
        <taxon>Bacteria</taxon>
        <taxon>Bacillati</taxon>
        <taxon>Bacillota</taxon>
        <taxon>Bacilli</taxon>
        <taxon>Bacillales</taxon>
        <taxon>Caryophanaceae</taxon>
        <taxon>Sporosarcina</taxon>
    </lineage>
</organism>
<keyword evidence="1" id="KW-0472">Membrane</keyword>
<protein>
    <recommendedName>
        <fullName evidence="4">LPXTG cell wall anchor domain-containing protein</fullName>
    </recommendedName>
</protein>
<keyword evidence="3" id="KW-1185">Reference proteome</keyword>
<accession>A0AAW9A881</accession>
<evidence type="ECO:0000256" key="1">
    <source>
        <dbReference type="SAM" id="Phobius"/>
    </source>
</evidence>
<proteinExistence type="predicted"/>
<dbReference type="RefSeq" id="WP_283732000.1">
    <property type="nucleotide sequence ID" value="NZ_CP125968.1"/>
</dbReference>
<name>A0AAW9A881_9BACL</name>
<evidence type="ECO:0000313" key="2">
    <source>
        <dbReference type="EMBL" id="MDW0115361.1"/>
    </source>
</evidence>
<gene>
    <name evidence="2" type="ORF">QTL97_00205</name>
</gene>